<dbReference type="GO" id="GO:0005829">
    <property type="term" value="C:cytosol"/>
    <property type="evidence" value="ECO:0007669"/>
    <property type="project" value="TreeGrafter"/>
</dbReference>
<evidence type="ECO:0000256" key="2">
    <source>
        <dbReference type="ARBA" id="ARBA00023186"/>
    </source>
</evidence>
<comment type="caution">
    <text evidence="4">The sequence shown here is derived from an EMBL/GenBank/DDBJ whole genome shotgun (WGS) entry which is preliminary data.</text>
</comment>
<comment type="similarity">
    <text evidence="1 3">Belongs to the TBCA family.</text>
</comment>
<gene>
    <name evidence="4" type="ORF">CspeluHIS016_0402100</name>
</gene>
<evidence type="ECO:0000256" key="1">
    <source>
        <dbReference type="ARBA" id="ARBA00006806"/>
    </source>
</evidence>
<keyword evidence="5" id="KW-1185">Reference proteome</keyword>
<dbReference type="SUPFAM" id="SSF46988">
    <property type="entry name" value="Tubulin chaperone cofactor A"/>
    <property type="match status" value="1"/>
</dbReference>
<dbReference type="Proteomes" id="UP001222932">
    <property type="component" value="Unassembled WGS sequence"/>
</dbReference>
<name>A0AAD3TVM2_9TREE</name>
<accession>A0AAD3TVM2</accession>
<dbReference type="EMBL" id="BTCM01000004">
    <property type="protein sequence ID" value="GMK57376.1"/>
    <property type="molecule type" value="Genomic_DNA"/>
</dbReference>
<evidence type="ECO:0000313" key="5">
    <source>
        <dbReference type="Proteomes" id="UP001222932"/>
    </source>
</evidence>
<protein>
    <recommendedName>
        <fullName evidence="3">Tubulin-specific chaperone A</fullName>
    </recommendedName>
</protein>
<keyword evidence="3" id="KW-0493">Microtubule</keyword>
<dbReference type="InterPro" id="IPR036126">
    <property type="entry name" value="TBCA_sf"/>
</dbReference>
<dbReference type="InterPro" id="IPR004226">
    <property type="entry name" value="TBCA"/>
</dbReference>
<keyword evidence="3" id="KW-0963">Cytoplasm</keyword>
<reference evidence="4" key="1">
    <citation type="journal article" date="2023" name="BMC Genomics">
        <title>Chromosome-level genome assemblies of Cutaneotrichosporon spp. (Trichosporonales, Basidiomycota) reveal imbalanced evolution between nucleotide sequences and chromosome synteny.</title>
        <authorList>
            <person name="Kobayashi Y."/>
            <person name="Kayamori A."/>
            <person name="Aoki K."/>
            <person name="Shiwa Y."/>
            <person name="Matsutani M."/>
            <person name="Fujita N."/>
            <person name="Sugita T."/>
            <person name="Iwasaki W."/>
            <person name="Tanaka N."/>
            <person name="Takashima M."/>
        </authorList>
    </citation>
    <scope>NUCLEOTIDE SEQUENCE</scope>
    <source>
        <strain evidence="4">HIS016</strain>
    </source>
</reference>
<dbReference type="PANTHER" id="PTHR21500:SF0">
    <property type="entry name" value="TUBULIN-SPECIFIC CHAPERONE A"/>
    <property type="match status" value="1"/>
</dbReference>
<evidence type="ECO:0000313" key="4">
    <source>
        <dbReference type="EMBL" id="GMK57376.1"/>
    </source>
</evidence>
<comment type="subcellular location">
    <subcellularLocation>
        <location evidence="3">Cytoplasm</location>
        <location evidence="3">Cytoskeleton</location>
    </subcellularLocation>
</comment>
<dbReference type="Pfam" id="PF02970">
    <property type="entry name" value="TBCA"/>
    <property type="match status" value="1"/>
</dbReference>
<dbReference type="GO" id="GO:0005874">
    <property type="term" value="C:microtubule"/>
    <property type="evidence" value="ECO:0007669"/>
    <property type="project" value="UniProtKB-KW"/>
</dbReference>
<dbReference type="PANTHER" id="PTHR21500">
    <property type="entry name" value="TUBULIN-SPECIFIC CHAPERONE A"/>
    <property type="match status" value="1"/>
</dbReference>
<dbReference type="AlphaFoldDB" id="A0AAD3TVM2"/>
<dbReference type="Gene3D" id="1.20.58.90">
    <property type="match status" value="1"/>
</dbReference>
<keyword evidence="2 3" id="KW-0143">Chaperone</keyword>
<comment type="subunit">
    <text evidence="3">Supercomplex made of cofactors A to E. Cofactors A and D function by capturing and stabilizing tubulin in a quasi-native conformation. Cofactor E binds to the cofactor D-tubulin complex; interaction with cofactor C then causes the release of tubulin polypeptides that are committed to the native state.</text>
</comment>
<proteinExistence type="inferred from homology"/>
<organism evidence="4 5">
    <name type="scientific">Cutaneotrichosporon spelunceum</name>
    <dbReference type="NCBI Taxonomy" id="1672016"/>
    <lineage>
        <taxon>Eukaryota</taxon>
        <taxon>Fungi</taxon>
        <taxon>Dikarya</taxon>
        <taxon>Basidiomycota</taxon>
        <taxon>Agaricomycotina</taxon>
        <taxon>Tremellomycetes</taxon>
        <taxon>Trichosporonales</taxon>
        <taxon>Trichosporonaceae</taxon>
        <taxon>Cutaneotrichosporon</taxon>
    </lineage>
</organism>
<keyword evidence="3" id="KW-0206">Cytoskeleton</keyword>
<sequence>MADPQALRQLKIKTGVVKRLHKEEGIYADEVATAQANVDKLKAAGADGADVRQAERIVADSQQMIPRTRKQLEEALVALQDLVAVLGDDKAIAGSLEYQDAVAAVKAASK</sequence>
<dbReference type="GO" id="GO:0007021">
    <property type="term" value="P:tubulin complex assembly"/>
    <property type="evidence" value="ECO:0007669"/>
    <property type="project" value="UniProtKB-UniRule"/>
</dbReference>
<evidence type="ECO:0000256" key="3">
    <source>
        <dbReference type="RuleBase" id="RU364030"/>
    </source>
</evidence>
<dbReference type="GO" id="GO:0007023">
    <property type="term" value="P:post-chaperonin tubulin folding pathway"/>
    <property type="evidence" value="ECO:0007669"/>
    <property type="project" value="UniProtKB-UniRule"/>
</dbReference>
<reference evidence="4" key="2">
    <citation type="submission" date="2023-06" db="EMBL/GenBank/DDBJ databases">
        <authorList>
            <person name="Kobayashi Y."/>
            <person name="Kayamori A."/>
            <person name="Aoki K."/>
            <person name="Shiwa Y."/>
            <person name="Fujita N."/>
            <person name="Sugita T."/>
            <person name="Iwasaki W."/>
            <person name="Tanaka N."/>
            <person name="Takashima M."/>
        </authorList>
    </citation>
    <scope>NUCLEOTIDE SEQUENCE</scope>
    <source>
        <strain evidence="4">HIS016</strain>
    </source>
</reference>
<dbReference type="GO" id="GO:0048487">
    <property type="term" value="F:beta-tubulin binding"/>
    <property type="evidence" value="ECO:0007669"/>
    <property type="project" value="InterPro"/>
</dbReference>